<dbReference type="SUPFAM" id="SSF46689">
    <property type="entry name" value="Homeodomain-like"/>
    <property type="match status" value="1"/>
</dbReference>
<dbReference type="PANTHER" id="PTHR30055">
    <property type="entry name" value="HTH-TYPE TRANSCRIPTIONAL REGULATOR RUTR"/>
    <property type="match status" value="1"/>
</dbReference>
<evidence type="ECO:0000256" key="4">
    <source>
        <dbReference type="PROSITE-ProRule" id="PRU00335"/>
    </source>
</evidence>
<feature type="DNA-binding region" description="H-T-H motif" evidence="4">
    <location>
        <begin position="52"/>
        <end position="71"/>
    </location>
</feature>
<dbReference type="InterPro" id="IPR036271">
    <property type="entry name" value="Tet_transcr_reg_TetR-rel_C_sf"/>
</dbReference>
<dbReference type="GO" id="GO:0045892">
    <property type="term" value="P:negative regulation of DNA-templated transcription"/>
    <property type="evidence" value="ECO:0007669"/>
    <property type="project" value="InterPro"/>
</dbReference>
<dbReference type="EMBL" id="RJMB01000017">
    <property type="protein sequence ID" value="RNL83346.1"/>
    <property type="molecule type" value="Genomic_DNA"/>
</dbReference>
<keyword evidence="8" id="KW-1185">Reference proteome</keyword>
<keyword evidence="2 4" id="KW-0238">DNA-binding</keyword>
<accession>A0A3N0E681</accession>
<dbReference type="InterPro" id="IPR009057">
    <property type="entry name" value="Homeodomain-like_sf"/>
</dbReference>
<dbReference type="Gene3D" id="1.10.10.60">
    <property type="entry name" value="Homeodomain-like"/>
    <property type="match status" value="1"/>
</dbReference>
<dbReference type="Proteomes" id="UP000269198">
    <property type="component" value="Unassembled WGS sequence"/>
</dbReference>
<feature type="region of interest" description="Disordered" evidence="5">
    <location>
        <begin position="1"/>
        <end position="31"/>
    </location>
</feature>
<dbReference type="InterPro" id="IPR050109">
    <property type="entry name" value="HTH-type_TetR-like_transc_reg"/>
</dbReference>
<evidence type="ECO:0000313" key="7">
    <source>
        <dbReference type="EMBL" id="RNL83346.1"/>
    </source>
</evidence>
<dbReference type="PRINTS" id="PR00455">
    <property type="entry name" value="HTHTETR"/>
</dbReference>
<name>A0A3N0E681_9ACTN</name>
<keyword evidence="1" id="KW-0805">Transcription regulation</keyword>
<reference evidence="7 8" key="1">
    <citation type="submission" date="2018-11" db="EMBL/GenBank/DDBJ databases">
        <title>The genome draft of YIM 96095.</title>
        <authorList>
            <person name="Tang S.-K."/>
            <person name="Chunyu W.-X."/>
            <person name="Feng Y.-Z."/>
        </authorList>
    </citation>
    <scope>NUCLEOTIDE SEQUENCE [LARGE SCALE GENOMIC DNA]</scope>
    <source>
        <strain evidence="7 8">YIM 96095</strain>
    </source>
</reference>
<dbReference type="PANTHER" id="PTHR30055:SF151">
    <property type="entry name" value="TRANSCRIPTIONAL REGULATORY PROTEIN"/>
    <property type="match status" value="1"/>
</dbReference>
<dbReference type="InterPro" id="IPR001647">
    <property type="entry name" value="HTH_TetR"/>
</dbReference>
<protein>
    <submittedName>
        <fullName evidence="7">TetR/AcrR family transcriptional regulator</fullName>
    </submittedName>
</protein>
<organism evidence="7 8">
    <name type="scientific">Halostreptopolyspora alba</name>
    <dbReference type="NCBI Taxonomy" id="2487137"/>
    <lineage>
        <taxon>Bacteria</taxon>
        <taxon>Bacillati</taxon>
        <taxon>Actinomycetota</taxon>
        <taxon>Actinomycetes</taxon>
        <taxon>Streptosporangiales</taxon>
        <taxon>Nocardiopsidaceae</taxon>
        <taxon>Halostreptopolyspora</taxon>
    </lineage>
</organism>
<dbReference type="SUPFAM" id="SSF48498">
    <property type="entry name" value="Tetracyclin repressor-like, C-terminal domain"/>
    <property type="match status" value="1"/>
</dbReference>
<dbReference type="Pfam" id="PF02909">
    <property type="entry name" value="TetR_C_1"/>
    <property type="match status" value="1"/>
</dbReference>
<dbReference type="InterPro" id="IPR004111">
    <property type="entry name" value="Repressor_TetR_C"/>
</dbReference>
<evidence type="ECO:0000256" key="1">
    <source>
        <dbReference type="ARBA" id="ARBA00023015"/>
    </source>
</evidence>
<dbReference type="PROSITE" id="PS50977">
    <property type="entry name" value="HTH_TETR_2"/>
    <property type="match status" value="1"/>
</dbReference>
<dbReference type="GO" id="GO:0000976">
    <property type="term" value="F:transcription cis-regulatory region binding"/>
    <property type="evidence" value="ECO:0007669"/>
    <property type="project" value="TreeGrafter"/>
</dbReference>
<evidence type="ECO:0000256" key="5">
    <source>
        <dbReference type="SAM" id="MobiDB-lite"/>
    </source>
</evidence>
<dbReference type="Gene3D" id="1.10.357.10">
    <property type="entry name" value="Tetracycline Repressor, domain 2"/>
    <property type="match status" value="1"/>
</dbReference>
<evidence type="ECO:0000259" key="6">
    <source>
        <dbReference type="PROSITE" id="PS50977"/>
    </source>
</evidence>
<dbReference type="GO" id="GO:0003700">
    <property type="term" value="F:DNA-binding transcription factor activity"/>
    <property type="evidence" value="ECO:0007669"/>
    <property type="project" value="TreeGrafter"/>
</dbReference>
<dbReference type="OrthoDB" id="329481at2"/>
<evidence type="ECO:0000256" key="2">
    <source>
        <dbReference type="ARBA" id="ARBA00023125"/>
    </source>
</evidence>
<dbReference type="AlphaFoldDB" id="A0A3N0E681"/>
<sequence>MSTPYPKGYAGASHEGRSQVSRRPRATEPLTRERVVSAAIEVADDRGYEAVSMRRVAEHLGSGTMSLYRHIADKNELVSAMVDQVTGRYTYPDPEGMDWRERMHAFARTDWRMFLDHPWMLAATASVTPPFGTQSFAAMEWALEALESVGLEPHAAAQVIMTVNNYVQGSVRVVLGEADHDTETDDPGVNWQRRLRDIDLDQFPRLRELVRLPLPQTDRNWFADGLDVILDGVQNHRSTDR</sequence>
<feature type="domain" description="HTH tetR-type" evidence="6">
    <location>
        <begin position="29"/>
        <end position="89"/>
    </location>
</feature>
<comment type="caution">
    <text evidence="7">The sequence shown here is derived from an EMBL/GenBank/DDBJ whole genome shotgun (WGS) entry which is preliminary data.</text>
</comment>
<proteinExistence type="predicted"/>
<gene>
    <name evidence="7" type="ORF">EFW17_16610</name>
</gene>
<keyword evidence="3" id="KW-0804">Transcription</keyword>
<evidence type="ECO:0000256" key="3">
    <source>
        <dbReference type="ARBA" id="ARBA00023163"/>
    </source>
</evidence>
<dbReference type="Pfam" id="PF00440">
    <property type="entry name" value="TetR_N"/>
    <property type="match status" value="1"/>
</dbReference>
<evidence type="ECO:0000313" key="8">
    <source>
        <dbReference type="Proteomes" id="UP000269198"/>
    </source>
</evidence>